<comment type="caution">
    <text evidence="1">The sequence shown here is derived from an EMBL/GenBank/DDBJ whole genome shotgun (WGS) entry which is preliminary data.</text>
</comment>
<dbReference type="RefSeq" id="WP_195895311.1">
    <property type="nucleotide sequence ID" value="NZ_JADOGI010000026.1"/>
</dbReference>
<dbReference type="AlphaFoldDB" id="A0A931ABK7"/>
<gene>
    <name evidence="1" type="ORF">ITP53_11340</name>
</gene>
<dbReference type="EMBL" id="JADOGI010000026">
    <property type="protein sequence ID" value="MBF8186332.1"/>
    <property type="molecule type" value="Genomic_DNA"/>
</dbReference>
<dbReference type="Proteomes" id="UP000605361">
    <property type="component" value="Unassembled WGS sequence"/>
</dbReference>
<sequence length="94" mass="10396">MTTLYVVAGDPDRQLSPDMWREYLTALRRAIEKHATRIQGSWQSDPADAWPSVCLAVRVQLDALPGLRASLSSVRAFYGLPSIALAVADTHLFL</sequence>
<keyword evidence="2" id="KW-1185">Reference proteome</keyword>
<evidence type="ECO:0000313" key="1">
    <source>
        <dbReference type="EMBL" id="MBF8186332.1"/>
    </source>
</evidence>
<reference evidence="1" key="1">
    <citation type="submission" date="2020-11" db="EMBL/GenBank/DDBJ databases">
        <title>Whole-genome analyses of Nonomuraea sp. K274.</title>
        <authorList>
            <person name="Veyisoglu A."/>
        </authorList>
    </citation>
    <scope>NUCLEOTIDE SEQUENCE</scope>
    <source>
        <strain evidence="1">K274</strain>
    </source>
</reference>
<name>A0A931ABK7_9ACTN</name>
<organism evidence="1 2">
    <name type="scientific">Nonomuraea cypriaca</name>
    <dbReference type="NCBI Taxonomy" id="1187855"/>
    <lineage>
        <taxon>Bacteria</taxon>
        <taxon>Bacillati</taxon>
        <taxon>Actinomycetota</taxon>
        <taxon>Actinomycetes</taxon>
        <taxon>Streptosporangiales</taxon>
        <taxon>Streptosporangiaceae</taxon>
        <taxon>Nonomuraea</taxon>
    </lineage>
</organism>
<protein>
    <submittedName>
        <fullName evidence="1">Uncharacterized protein</fullName>
    </submittedName>
</protein>
<accession>A0A931ABK7</accession>
<proteinExistence type="predicted"/>
<evidence type="ECO:0000313" key="2">
    <source>
        <dbReference type="Proteomes" id="UP000605361"/>
    </source>
</evidence>